<dbReference type="EMBL" id="JBGMDY010000011">
    <property type="protein sequence ID" value="KAL2317550.1"/>
    <property type="molecule type" value="Genomic_DNA"/>
</dbReference>
<evidence type="ECO:0000256" key="1">
    <source>
        <dbReference type="SAM" id="MobiDB-lite"/>
    </source>
</evidence>
<organism evidence="2 3">
    <name type="scientific">Flemingia macrophylla</name>
    <dbReference type="NCBI Taxonomy" id="520843"/>
    <lineage>
        <taxon>Eukaryota</taxon>
        <taxon>Viridiplantae</taxon>
        <taxon>Streptophyta</taxon>
        <taxon>Embryophyta</taxon>
        <taxon>Tracheophyta</taxon>
        <taxon>Spermatophyta</taxon>
        <taxon>Magnoliopsida</taxon>
        <taxon>eudicotyledons</taxon>
        <taxon>Gunneridae</taxon>
        <taxon>Pentapetalae</taxon>
        <taxon>rosids</taxon>
        <taxon>fabids</taxon>
        <taxon>Fabales</taxon>
        <taxon>Fabaceae</taxon>
        <taxon>Papilionoideae</taxon>
        <taxon>50 kb inversion clade</taxon>
        <taxon>NPAAA clade</taxon>
        <taxon>indigoferoid/millettioid clade</taxon>
        <taxon>Phaseoleae</taxon>
        <taxon>Flemingia</taxon>
    </lineage>
</organism>
<dbReference type="AlphaFoldDB" id="A0ABD1L209"/>
<keyword evidence="3" id="KW-1185">Reference proteome</keyword>
<evidence type="ECO:0000313" key="3">
    <source>
        <dbReference type="Proteomes" id="UP001603857"/>
    </source>
</evidence>
<dbReference type="InterPro" id="IPR039282">
    <property type="entry name" value="LSU"/>
</dbReference>
<protein>
    <submittedName>
        <fullName evidence="2">Uncharacterized protein</fullName>
    </submittedName>
</protein>
<dbReference type="Proteomes" id="UP001603857">
    <property type="component" value="Unassembled WGS sequence"/>
</dbReference>
<feature type="region of interest" description="Disordered" evidence="1">
    <location>
        <begin position="1"/>
        <end position="24"/>
    </location>
</feature>
<proteinExistence type="predicted"/>
<dbReference type="PANTHER" id="PTHR34283:SF1">
    <property type="entry name" value="PROTEIN RESPONSE TO LOW SULFUR 1"/>
    <property type="match status" value="1"/>
</dbReference>
<comment type="caution">
    <text evidence="2">The sequence shown here is derived from an EMBL/GenBank/DDBJ whole genome shotgun (WGS) entry which is preliminary data.</text>
</comment>
<reference evidence="2 3" key="1">
    <citation type="submission" date="2024-08" db="EMBL/GenBank/DDBJ databases">
        <title>Insights into the chromosomal genome structure of Flemingia macrophylla.</title>
        <authorList>
            <person name="Ding Y."/>
            <person name="Zhao Y."/>
            <person name="Bi W."/>
            <person name="Wu M."/>
            <person name="Zhao G."/>
            <person name="Gong Y."/>
            <person name="Li W."/>
            <person name="Zhang P."/>
        </authorList>
    </citation>
    <scope>NUCLEOTIDE SEQUENCE [LARGE SCALE GENOMIC DNA]</scope>
    <source>
        <strain evidence="2">DYQJB</strain>
        <tissue evidence="2">Leaf</tissue>
    </source>
</reference>
<accession>A0ABD1L209</accession>
<dbReference type="PANTHER" id="PTHR34283">
    <property type="entry name" value="PROTEIN RESPONSE TO LOW SULFUR 1"/>
    <property type="match status" value="1"/>
</dbReference>
<sequence length="85" mass="9851">MIVREKKKKEEVEEDLERSKEREEEARRQLRAALDRVRVAEEAEERLCRQLGEAEAEALQQAREYQALILALADQLSQALSLLSS</sequence>
<gene>
    <name evidence="2" type="ORF">Fmac_031426</name>
</gene>
<evidence type="ECO:0000313" key="2">
    <source>
        <dbReference type="EMBL" id="KAL2317550.1"/>
    </source>
</evidence>
<name>A0ABD1L209_9FABA</name>